<organism evidence="7 8">
    <name type="scientific">Corallococcus soli</name>
    <dbReference type="NCBI Taxonomy" id="2710757"/>
    <lineage>
        <taxon>Bacteria</taxon>
        <taxon>Pseudomonadati</taxon>
        <taxon>Myxococcota</taxon>
        <taxon>Myxococcia</taxon>
        <taxon>Myxococcales</taxon>
        <taxon>Cystobacterineae</taxon>
        <taxon>Myxococcaceae</taxon>
        <taxon>Corallococcus</taxon>
    </lineage>
</organism>
<protein>
    <submittedName>
        <fullName evidence="7">Sigma-70 family RNA polymerase sigma factor</fullName>
    </submittedName>
</protein>
<dbReference type="Pfam" id="PF04542">
    <property type="entry name" value="Sigma70_r2"/>
    <property type="match status" value="1"/>
</dbReference>
<sequence length="193" mass="20913">MFMNTQERSRSASAPEADSRMKELLSNQAAFVSFLERRVGRRDVAEDLLQGVLVRAVERLSSLRTEEAAVAWFYQSLRNAVVDHYRRQGSSARALESLARELEGGDAATPEVHHAVCECVGRLVGSLKPEYAAALQSIEVEGASVKGFAEEAGITANNAAVRVHRARTALQQKVEATCGKCAQEGCQDCSCGV</sequence>
<dbReference type="Gene3D" id="1.10.10.10">
    <property type="entry name" value="Winged helix-like DNA-binding domain superfamily/Winged helix DNA-binding domain"/>
    <property type="match status" value="1"/>
</dbReference>
<dbReference type="InterPro" id="IPR039425">
    <property type="entry name" value="RNA_pol_sigma-70-like"/>
</dbReference>
<evidence type="ECO:0000313" key="7">
    <source>
        <dbReference type="EMBL" id="MBE4750947.1"/>
    </source>
</evidence>
<dbReference type="EMBL" id="JAAIYO010000007">
    <property type="protein sequence ID" value="MBE4750947.1"/>
    <property type="molecule type" value="Genomic_DNA"/>
</dbReference>
<dbReference type="NCBIfam" id="TIGR02937">
    <property type="entry name" value="sigma70-ECF"/>
    <property type="match status" value="1"/>
</dbReference>
<comment type="similarity">
    <text evidence="1">Belongs to the sigma-70 factor family. ECF subfamily.</text>
</comment>
<evidence type="ECO:0000256" key="4">
    <source>
        <dbReference type="ARBA" id="ARBA00023163"/>
    </source>
</evidence>
<dbReference type="SUPFAM" id="SSF88946">
    <property type="entry name" value="Sigma2 domain of RNA polymerase sigma factors"/>
    <property type="match status" value="1"/>
</dbReference>
<dbReference type="Gene3D" id="1.10.1740.10">
    <property type="match status" value="1"/>
</dbReference>
<dbReference type="InterPro" id="IPR013325">
    <property type="entry name" value="RNA_pol_sigma_r2"/>
</dbReference>
<evidence type="ECO:0000313" key="8">
    <source>
        <dbReference type="Proteomes" id="UP001516472"/>
    </source>
</evidence>
<feature type="domain" description="RNA polymerase sigma-70 region 2" evidence="5">
    <location>
        <begin position="27"/>
        <end position="89"/>
    </location>
</feature>
<dbReference type="SUPFAM" id="SSF88659">
    <property type="entry name" value="Sigma3 and sigma4 domains of RNA polymerase sigma factors"/>
    <property type="match status" value="1"/>
</dbReference>
<gene>
    <name evidence="7" type="ORF">G4177_22505</name>
</gene>
<evidence type="ECO:0000256" key="2">
    <source>
        <dbReference type="ARBA" id="ARBA00023015"/>
    </source>
</evidence>
<name>A0ABR9PSN6_9BACT</name>
<evidence type="ECO:0000256" key="1">
    <source>
        <dbReference type="ARBA" id="ARBA00010641"/>
    </source>
</evidence>
<dbReference type="PANTHER" id="PTHR43133">
    <property type="entry name" value="RNA POLYMERASE ECF-TYPE SIGMA FACTO"/>
    <property type="match status" value="1"/>
</dbReference>
<keyword evidence="8" id="KW-1185">Reference proteome</keyword>
<keyword evidence="4" id="KW-0804">Transcription</keyword>
<keyword evidence="2" id="KW-0805">Transcription regulation</keyword>
<dbReference type="InterPro" id="IPR014284">
    <property type="entry name" value="RNA_pol_sigma-70_dom"/>
</dbReference>
<proteinExistence type="inferred from homology"/>
<comment type="caution">
    <text evidence="7">The sequence shown here is derived from an EMBL/GenBank/DDBJ whole genome shotgun (WGS) entry which is preliminary data.</text>
</comment>
<dbReference type="Proteomes" id="UP001516472">
    <property type="component" value="Unassembled WGS sequence"/>
</dbReference>
<evidence type="ECO:0000259" key="6">
    <source>
        <dbReference type="Pfam" id="PF08281"/>
    </source>
</evidence>
<dbReference type="Pfam" id="PF08281">
    <property type="entry name" value="Sigma70_r4_2"/>
    <property type="match status" value="1"/>
</dbReference>
<feature type="domain" description="RNA polymerase sigma factor 70 region 4 type 2" evidence="6">
    <location>
        <begin position="118"/>
        <end position="170"/>
    </location>
</feature>
<dbReference type="InterPro" id="IPR013324">
    <property type="entry name" value="RNA_pol_sigma_r3/r4-like"/>
</dbReference>
<dbReference type="PANTHER" id="PTHR43133:SF62">
    <property type="entry name" value="RNA POLYMERASE SIGMA FACTOR SIGZ"/>
    <property type="match status" value="1"/>
</dbReference>
<accession>A0ABR9PSN6</accession>
<dbReference type="InterPro" id="IPR036388">
    <property type="entry name" value="WH-like_DNA-bd_sf"/>
</dbReference>
<evidence type="ECO:0000259" key="5">
    <source>
        <dbReference type="Pfam" id="PF04542"/>
    </source>
</evidence>
<keyword evidence="3" id="KW-0731">Sigma factor</keyword>
<dbReference type="InterPro" id="IPR013249">
    <property type="entry name" value="RNA_pol_sigma70_r4_t2"/>
</dbReference>
<dbReference type="InterPro" id="IPR007627">
    <property type="entry name" value="RNA_pol_sigma70_r2"/>
</dbReference>
<evidence type="ECO:0000256" key="3">
    <source>
        <dbReference type="ARBA" id="ARBA00023082"/>
    </source>
</evidence>
<reference evidence="7 8" key="1">
    <citation type="submission" date="2020-02" db="EMBL/GenBank/DDBJ databases">
        <authorList>
            <person name="Babadi Z.K."/>
            <person name="Risdian C."/>
            <person name="Ebrahimipour G.H."/>
            <person name="Wink J."/>
        </authorList>
    </citation>
    <scope>NUCLEOTIDE SEQUENCE [LARGE SCALE GENOMIC DNA]</scope>
    <source>
        <strain evidence="7 8">ZKHCc1 1396</strain>
    </source>
</reference>